<evidence type="ECO:0000313" key="5">
    <source>
        <dbReference type="EMBL" id="MDI6447942.1"/>
    </source>
</evidence>
<dbReference type="Gene3D" id="3.40.50.300">
    <property type="entry name" value="P-loop containing nucleotide triphosphate hydrolases"/>
    <property type="match status" value="1"/>
</dbReference>
<reference evidence="5" key="1">
    <citation type="submission" date="2023-05" db="EMBL/GenBank/DDBJ databases">
        <title>Anaerotaeda fermentans gen. nov., sp. nov., a novel anaerobic planctomycete of the new family within the order Sedimentisphaerales isolated from Taman Peninsula, Russia.</title>
        <authorList>
            <person name="Khomyakova M.A."/>
            <person name="Merkel A.Y."/>
            <person name="Slobodkin A.I."/>
        </authorList>
    </citation>
    <scope>NUCLEOTIDE SEQUENCE</scope>
    <source>
        <strain evidence="5">M17dextr</strain>
    </source>
</reference>
<dbReference type="PANTHER" id="PTHR30258">
    <property type="entry name" value="TYPE II SECRETION SYSTEM PROTEIN GSPE-RELATED"/>
    <property type="match status" value="1"/>
</dbReference>
<keyword evidence="2" id="KW-0547">Nucleotide-binding</keyword>
<dbReference type="PROSITE" id="PS00662">
    <property type="entry name" value="T2SP_E"/>
    <property type="match status" value="1"/>
</dbReference>
<protein>
    <submittedName>
        <fullName evidence="5">ATPase, T2SS/T4P/T4SS family</fullName>
    </submittedName>
</protein>
<gene>
    <name evidence="5" type="ORF">QJ522_02705</name>
</gene>
<dbReference type="InterPro" id="IPR037257">
    <property type="entry name" value="T2SS_E_N_sf"/>
</dbReference>
<accession>A0AAW6TU04</accession>
<dbReference type="InterPro" id="IPR027417">
    <property type="entry name" value="P-loop_NTPase"/>
</dbReference>
<dbReference type="SMART" id="SM00382">
    <property type="entry name" value="AAA"/>
    <property type="match status" value="1"/>
</dbReference>
<dbReference type="GO" id="GO:0005524">
    <property type="term" value="F:ATP binding"/>
    <property type="evidence" value="ECO:0007669"/>
    <property type="project" value="UniProtKB-KW"/>
</dbReference>
<dbReference type="GO" id="GO:0016887">
    <property type="term" value="F:ATP hydrolysis activity"/>
    <property type="evidence" value="ECO:0007669"/>
    <property type="project" value="TreeGrafter"/>
</dbReference>
<evidence type="ECO:0000313" key="6">
    <source>
        <dbReference type="Proteomes" id="UP001431776"/>
    </source>
</evidence>
<dbReference type="InterPro" id="IPR007831">
    <property type="entry name" value="T2SS_GspE_N"/>
</dbReference>
<dbReference type="AlphaFoldDB" id="A0AAW6TU04"/>
<dbReference type="InterPro" id="IPR001482">
    <property type="entry name" value="T2SS/T4SS_dom"/>
</dbReference>
<dbReference type="GO" id="GO:0005886">
    <property type="term" value="C:plasma membrane"/>
    <property type="evidence" value="ECO:0007669"/>
    <property type="project" value="TreeGrafter"/>
</dbReference>
<dbReference type="Pfam" id="PF05157">
    <property type="entry name" value="MshEN"/>
    <property type="match status" value="1"/>
</dbReference>
<feature type="domain" description="Bacterial type II secretion system protein E" evidence="4">
    <location>
        <begin position="387"/>
        <end position="401"/>
    </location>
</feature>
<dbReference type="FunFam" id="3.40.50.300:FF:000398">
    <property type="entry name" value="Type IV pilus assembly ATPase PilB"/>
    <property type="match status" value="1"/>
</dbReference>
<comment type="similarity">
    <text evidence="1">Belongs to the GSP E family.</text>
</comment>
<evidence type="ECO:0000256" key="1">
    <source>
        <dbReference type="ARBA" id="ARBA00006611"/>
    </source>
</evidence>
<dbReference type="InterPro" id="IPR003593">
    <property type="entry name" value="AAA+_ATPase"/>
</dbReference>
<evidence type="ECO:0000256" key="3">
    <source>
        <dbReference type="ARBA" id="ARBA00022840"/>
    </source>
</evidence>
<name>A0AAW6TU04_9BACT</name>
<keyword evidence="3" id="KW-0067">ATP-binding</keyword>
<dbReference type="Gene3D" id="3.30.450.90">
    <property type="match status" value="1"/>
</dbReference>
<dbReference type="Proteomes" id="UP001431776">
    <property type="component" value="Unassembled WGS sequence"/>
</dbReference>
<dbReference type="PANTHER" id="PTHR30258:SF3">
    <property type="entry name" value="SLL1921 PROTEIN"/>
    <property type="match status" value="1"/>
</dbReference>
<dbReference type="SUPFAM" id="SSF160246">
    <property type="entry name" value="EspE N-terminal domain-like"/>
    <property type="match status" value="1"/>
</dbReference>
<dbReference type="RefSeq" id="WP_349243353.1">
    <property type="nucleotide sequence ID" value="NZ_JASCXX010000002.1"/>
</dbReference>
<proteinExistence type="inferred from homology"/>
<dbReference type="Gene3D" id="3.30.300.160">
    <property type="entry name" value="Type II secretion system, protein E, N-terminal domain"/>
    <property type="match status" value="1"/>
</dbReference>
<dbReference type="CDD" id="cd01129">
    <property type="entry name" value="PulE-GspE-like"/>
    <property type="match status" value="1"/>
</dbReference>
<dbReference type="SUPFAM" id="SSF52540">
    <property type="entry name" value="P-loop containing nucleoside triphosphate hydrolases"/>
    <property type="match status" value="1"/>
</dbReference>
<comment type="caution">
    <text evidence="5">The sequence shown here is derived from an EMBL/GenBank/DDBJ whole genome shotgun (WGS) entry which is preliminary data.</text>
</comment>
<evidence type="ECO:0000256" key="2">
    <source>
        <dbReference type="ARBA" id="ARBA00022741"/>
    </source>
</evidence>
<dbReference type="EMBL" id="JASCXX010000002">
    <property type="protein sequence ID" value="MDI6447942.1"/>
    <property type="molecule type" value="Genomic_DNA"/>
</dbReference>
<keyword evidence="6" id="KW-1185">Reference proteome</keyword>
<dbReference type="Pfam" id="PF00437">
    <property type="entry name" value="T2SSE"/>
    <property type="match status" value="1"/>
</dbReference>
<sequence length="573" mass="63036">MDAGSSVKRKRLGELLCEKAYLDEADLGVALAEQKVKHRRLGQILLDLGYVTQAQLNEALAVQAGIEKVDLSEISIGGDVIALVPADLVSKYNILPLWRQNGRLAVAMIDPFRPQVMEDLRLVTGCLVQRYYAEPIQLEHAVLRFYGSNVARMLDDLAPAEHRSEEQGGSGDFSPARLHELAREPSLVNLVNLIIFEAIEARASDIHIEPFEHEVKIKYRIDGMLVEKTPSSKRLQAAIVSRIKIMADMNIAERFVPQDGHIEFMGNSGKIDIRVSTVPTVFGEAVELRLLDRTASLINLGDLGMNPQTLDGFAKCLRKTHGIVLVTGPTGSGKTTTLYAALNKIYSPAVKMITIEDPVEYQLDGINQMPVNAKRGLTFATGLRHILRHDPDIIMVGEIRDRETADIAIRAALTGHMVFSTLHTNDAAGAVTRLIDMGVEPFLLASSLEGILAQRLVRTICPKCKEPYHPDETLLANLGGSTEIKPGTRFYHGAGCEECNQTGLTGRVGIFELLRITTKLRELIATRPTTEQIVREAPSDHISMVHDGIGKVVQGLTTPEEVFRVAKSITEDD</sequence>
<organism evidence="5 6">
    <name type="scientific">Anaerobaca lacustris</name>
    <dbReference type="NCBI Taxonomy" id="3044600"/>
    <lineage>
        <taxon>Bacteria</taxon>
        <taxon>Pseudomonadati</taxon>
        <taxon>Planctomycetota</taxon>
        <taxon>Phycisphaerae</taxon>
        <taxon>Sedimentisphaerales</taxon>
        <taxon>Anaerobacaceae</taxon>
        <taxon>Anaerobaca</taxon>
    </lineage>
</organism>
<evidence type="ECO:0000259" key="4">
    <source>
        <dbReference type="PROSITE" id="PS00662"/>
    </source>
</evidence>